<evidence type="ECO:0000256" key="2">
    <source>
        <dbReference type="ARBA" id="ARBA00008807"/>
    </source>
</evidence>
<evidence type="ECO:0000256" key="4">
    <source>
        <dbReference type="ARBA" id="ARBA00022692"/>
    </source>
</evidence>
<dbReference type="GO" id="GO:0035673">
    <property type="term" value="F:oligopeptide transmembrane transporter activity"/>
    <property type="evidence" value="ECO:0007669"/>
    <property type="project" value="InterPro"/>
</dbReference>
<feature type="transmembrane region" description="Helical" evidence="10">
    <location>
        <begin position="229"/>
        <end position="247"/>
    </location>
</feature>
<dbReference type="PANTHER" id="PTHR22601">
    <property type="entry name" value="ISP4 LIKE PROTEIN"/>
    <property type="match status" value="1"/>
</dbReference>
<keyword evidence="6" id="KW-0653">Protein transport</keyword>
<evidence type="ECO:0000313" key="11">
    <source>
        <dbReference type="EMBL" id="GMG26155.1"/>
    </source>
</evidence>
<feature type="compositionally biased region" description="Basic and acidic residues" evidence="9">
    <location>
        <begin position="1"/>
        <end position="22"/>
    </location>
</feature>
<proteinExistence type="inferred from homology"/>
<organism evidence="11 12">
    <name type="scientific">Ambrosiozyma monospora</name>
    <name type="common">Yeast</name>
    <name type="synonym">Endomycopsis monosporus</name>
    <dbReference type="NCBI Taxonomy" id="43982"/>
    <lineage>
        <taxon>Eukaryota</taxon>
        <taxon>Fungi</taxon>
        <taxon>Dikarya</taxon>
        <taxon>Ascomycota</taxon>
        <taxon>Saccharomycotina</taxon>
        <taxon>Pichiomycetes</taxon>
        <taxon>Pichiales</taxon>
        <taxon>Pichiaceae</taxon>
        <taxon>Ambrosiozyma</taxon>
    </lineage>
</organism>
<dbReference type="Proteomes" id="UP001165063">
    <property type="component" value="Unassembled WGS sequence"/>
</dbReference>
<evidence type="ECO:0000256" key="1">
    <source>
        <dbReference type="ARBA" id="ARBA00004141"/>
    </source>
</evidence>
<protein>
    <submittedName>
        <fullName evidence="11">Unnamed protein product</fullName>
    </submittedName>
</protein>
<feature type="transmembrane region" description="Helical" evidence="10">
    <location>
        <begin position="571"/>
        <end position="592"/>
    </location>
</feature>
<evidence type="ECO:0000256" key="6">
    <source>
        <dbReference type="ARBA" id="ARBA00022927"/>
    </source>
</evidence>
<dbReference type="NCBIfam" id="TIGR00728">
    <property type="entry name" value="OPT_sfam"/>
    <property type="match status" value="1"/>
</dbReference>
<feature type="transmembrane region" description="Helical" evidence="10">
    <location>
        <begin position="267"/>
        <end position="288"/>
    </location>
</feature>
<dbReference type="NCBIfam" id="TIGR00727">
    <property type="entry name" value="ISP4_OPT"/>
    <property type="match status" value="1"/>
</dbReference>
<dbReference type="Pfam" id="PF03169">
    <property type="entry name" value="OPT"/>
    <property type="match status" value="1"/>
</dbReference>
<evidence type="ECO:0000313" key="12">
    <source>
        <dbReference type="Proteomes" id="UP001165063"/>
    </source>
</evidence>
<dbReference type="OrthoDB" id="9986677at2759"/>
<evidence type="ECO:0000256" key="3">
    <source>
        <dbReference type="ARBA" id="ARBA00022448"/>
    </source>
</evidence>
<feature type="transmembrane region" description="Helical" evidence="10">
    <location>
        <begin position="599"/>
        <end position="618"/>
    </location>
</feature>
<dbReference type="EMBL" id="BSXU01001323">
    <property type="protein sequence ID" value="GMG26155.1"/>
    <property type="molecule type" value="Genomic_DNA"/>
</dbReference>
<feature type="transmembrane region" description="Helical" evidence="10">
    <location>
        <begin position="323"/>
        <end position="342"/>
    </location>
</feature>
<evidence type="ECO:0000256" key="7">
    <source>
        <dbReference type="ARBA" id="ARBA00022989"/>
    </source>
</evidence>
<evidence type="ECO:0000256" key="8">
    <source>
        <dbReference type="ARBA" id="ARBA00023136"/>
    </source>
</evidence>
<evidence type="ECO:0000256" key="10">
    <source>
        <dbReference type="SAM" id="Phobius"/>
    </source>
</evidence>
<keyword evidence="8 10" id="KW-0472">Membrane</keyword>
<reference evidence="11" key="1">
    <citation type="submission" date="2023-04" db="EMBL/GenBank/DDBJ databases">
        <title>Ambrosiozyma monospora NBRC 1965.</title>
        <authorList>
            <person name="Ichikawa N."/>
            <person name="Sato H."/>
            <person name="Tonouchi N."/>
        </authorList>
    </citation>
    <scope>NUCLEOTIDE SEQUENCE</scope>
    <source>
        <strain evidence="11">NBRC 1965</strain>
    </source>
</reference>
<feature type="transmembrane region" description="Helical" evidence="10">
    <location>
        <begin position="468"/>
        <end position="493"/>
    </location>
</feature>
<keyword evidence="4 10" id="KW-0812">Transmembrane</keyword>
<comment type="similarity">
    <text evidence="2">Belongs to the oligopeptide OPT transporter family.</text>
</comment>
<evidence type="ECO:0000256" key="5">
    <source>
        <dbReference type="ARBA" id="ARBA00022856"/>
    </source>
</evidence>
<gene>
    <name evidence="11" type="ORF">Amon01_000322800</name>
</gene>
<accession>A0A9W6YY62</accession>
<keyword evidence="5" id="KW-0571">Peptide transport</keyword>
<comment type="caution">
    <text evidence="11">The sequence shown here is derived from an EMBL/GenBank/DDBJ whole genome shotgun (WGS) entry which is preliminary data.</text>
</comment>
<evidence type="ECO:0000256" key="9">
    <source>
        <dbReference type="SAM" id="MobiDB-lite"/>
    </source>
</evidence>
<dbReference type="InterPro" id="IPR004813">
    <property type="entry name" value="OPT"/>
</dbReference>
<feature type="region of interest" description="Disordered" evidence="9">
    <location>
        <begin position="1"/>
        <end position="25"/>
    </location>
</feature>
<sequence>MADEKRENDSLPSSEKDVKKAGTFDINSISTTQEINLNEKEYGEPRVKSDLPEVAGINPDDLEYILDKVNALSLEESLEIMRGILHEHSNDINFTASTYQRMEKLVEGPEAVGLSPADYEYEVKALSGICKFFSPYPEVRSVTTPYDDPSIPVETIRAYFLGFMWAVIGQYINSFFNSRFPKITLSSAVCQTLLYPCGKFLEKVLPDWGVSLFGVRYSLNPGPWNYKEQMFSTIIFNVALGSVYVFWNIQTQELYYQDTWLTPAYKILLILSTQFLGFGFVGILRRFVVYPVECYWPTLLPTLALNKALLVPEKKETLNGWKISRYSFFFIVFVGMFVYYWIPGYLFQALGYFSWMTWIAPDNFNLAAICGSQFGLGYNPLPSFDWNIISSNSPLTVPFYNTLTSYVSTFIGGFVILAIYYTNNNNTAYMPINSSALFTNKGTRYKVTNILTNGKLDEEKYKAYSPPFYSAANLVVYGAFFAAYPVTFLYVLLDQWKLVGKALFRVYKTFIDKLRQVCKHTASSFKALFSGNIKLFFSEFIKIFKDDASIYEGFDDPFTQMISKYPEVPDWWFYCLLLISLVFALVILGVYTELNTPKWTIFFVIGINFVFLIPMQIIQATTGATIGLNVLVELIVGYALPGNGEALMLIKAFGYNIDGQAANYISDQKMGHYAQIPPRAQFRGQVIATFITSFVAYSVVDWVDDNIKGICTPSAQNHFTCADGSQVYYSSSVLWGTIGPKRVFSQQYPILKYMFLFGFLLALACH</sequence>
<dbReference type="InterPro" id="IPR004648">
    <property type="entry name" value="Oligpept_transpt"/>
</dbReference>
<keyword evidence="12" id="KW-1185">Reference proteome</keyword>
<comment type="subcellular location">
    <subcellularLocation>
        <location evidence="1">Membrane</location>
        <topology evidence="1">Multi-pass membrane protein</topology>
    </subcellularLocation>
</comment>
<dbReference type="AlphaFoldDB" id="A0A9W6YY62"/>
<feature type="transmembrane region" description="Helical" evidence="10">
    <location>
        <begin position="403"/>
        <end position="421"/>
    </location>
</feature>
<dbReference type="GO" id="GO:0016020">
    <property type="term" value="C:membrane"/>
    <property type="evidence" value="ECO:0007669"/>
    <property type="project" value="UniProtKB-SubCell"/>
</dbReference>
<dbReference type="GO" id="GO:0015031">
    <property type="term" value="P:protein transport"/>
    <property type="evidence" value="ECO:0007669"/>
    <property type="project" value="UniProtKB-KW"/>
</dbReference>
<keyword evidence="3" id="KW-0813">Transport</keyword>
<name>A0A9W6YY62_AMBMO</name>
<keyword evidence="7 10" id="KW-1133">Transmembrane helix</keyword>